<dbReference type="AlphaFoldDB" id="A0ABD3ANF3"/>
<evidence type="ECO:0000256" key="2">
    <source>
        <dbReference type="ARBA" id="ARBA00022723"/>
    </source>
</evidence>
<keyword evidence="4 7" id="KW-0460">Magnesium</keyword>
<evidence type="ECO:0000256" key="4">
    <source>
        <dbReference type="ARBA" id="ARBA00022842"/>
    </source>
</evidence>
<gene>
    <name evidence="9" type="ORF">ACH5RR_006114</name>
</gene>
<organism evidence="9 10">
    <name type="scientific">Cinchona calisaya</name>
    <dbReference type="NCBI Taxonomy" id="153742"/>
    <lineage>
        <taxon>Eukaryota</taxon>
        <taxon>Viridiplantae</taxon>
        <taxon>Streptophyta</taxon>
        <taxon>Embryophyta</taxon>
        <taxon>Tracheophyta</taxon>
        <taxon>Spermatophyta</taxon>
        <taxon>Magnoliopsida</taxon>
        <taxon>eudicotyledons</taxon>
        <taxon>Gunneridae</taxon>
        <taxon>Pentapetalae</taxon>
        <taxon>asterids</taxon>
        <taxon>lamiids</taxon>
        <taxon>Gentianales</taxon>
        <taxon>Rubiaceae</taxon>
        <taxon>Cinchonoideae</taxon>
        <taxon>Cinchoneae</taxon>
        <taxon>Cinchona</taxon>
    </lineage>
</organism>
<evidence type="ECO:0000313" key="9">
    <source>
        <dbReference type="EMBL" id="KAL3532593.1"/>
    </source>
</evidence>
<dbReference type="GO" id="GO:0046872">
    <property type="term" value="F:metal ion binding"/>
    <property type="evidence" value="ECO:0007669"/>
    <property type="project" value="UniProtKB-KW"/>
</dbReference>
<proteinExistence type="predicted"/>
<evidence type="ECO:0000256" key="6">
    <source>
        <dbReference type="PIRSR" id="PIRSR031051-2"/>
    </source>
</evidence>
<dbReference type="InterPro" id="IPR023214">
    <property type="entry name" value="HAD_sf"/>
</dbReference>
<accession>A0ABD3ANF3</accession>
<evidence type="ECO:0000256" key="8">
    <source>
        <dbReference type="SAM" id="Phobius"/>
    </source>
</evidence>
<keyword evidence="8" id="KW-0472">Membrane</keyword>
<feature type="transmembrane region" description="Helical" evidence="8">
    <location>
        <begin position="6"/>
        <end position="29"/>
    </location>
</feature>
<feature type="active site" description="Nucleophile" evidence="5">
    <location>
        <position position="56"/>
    </location>
</feature>
<dbReference type="InterPro" id="IPR036412">
    <property type="entry name" value="HAD-like_sf"/>
</dbReference>
<keyword evidence="10" id="KW-1185">Reference proteome</keyword>
<dbReference type="NCBIfam" id="TIGR01489">
    <property type="entry name" value="DKMTPPase-SF"/>
    <property type="match status" value="1"/>
</dbReference>
<protein>
    <submittedName>
        <fullName evidence="9">Uncharacterized protein</fullName>
    </submittedName>
</protein>
<dbReference type="Pfam" id="PF06888">
    <property type="entry name" value="Put_Phosphatase"/>
    <property type="match status" value="1"/>
</dbReference>
<evidence type="ECO:0000256" key="7">
    <source>
        <dbReference type="PIRSR" id="PIRSR031051-3"/>
    </source>
</evidence>
<keyword evidence="2 7" id="KW-0479">Metal-binding</keyword>
<dbReference type="InterPro" id="IPR016965">
    <property type="entry name" value="Pase_PHOSPHO-typ"/>
</dbReference>
<dbReference type="NCBIfam" id="TIGR01488">
    <property type="entry name" value="HAD-SF-IB"/>
    <property type="match status" value="1"/>
</dbReference>
<feature type="binding site" evidence="6">
    <location>
        <position position="67"/>
    </location>
    <ligand>
        <name>substrate</name>
    </ligand>
</feature>
<keyword evidence="8" id="KW-1133">Transmembrane helix</keyword>
<dbReference type="Gene3D" id="3.40.50.1000">
    <property type="entry name" value="HAD superfamily/HAD-like"/>
    <property type="match status" value="1"/>
</dbReference>
<feature type="active site" description="Proton donor" evidence="5">
    <location>
        <position position="58"/>
    </location>
</feature>
<dbReference type="EMBL" id="JBJUIK010000003">
    <property type="protein sequence ID" value="KAL3532593.1"/>
    <property type="molecule type" value="Genomic_DNA"/>
</dbReference>
<dbReference type="PANTHER" id="PTHR20889:SF19">
    <property type="entry name" value="THIAMINE PHOSPHATE PHOSPHATASE-LIKE PROTEIN"/>
    <property type="match status" value="1"/>
</dbReference>
<evidence type="ECO:0000256" key="1">
    <source>
        <dbReference type="ARBA" id="ARBA00001946"/>
    </source>
</evidence>
<feature type="binding site" evidence="6">
    <location>
        <position position="142"/>
    </location>
    <ligand>
        <name>substrate</name>
    </ligand>
</feature>
<dbReference type="InterPro" id="IPR006384">
    <property type="entry name" value="HAD_hydro_PyrdxlP_Pase-like"/>
</dbReference>
<evidence type="ECO:0000256" key="5">
    <source>
        <dbReference type="PIRSR" id="PIRSR031051-1"/>
    </source>
</evidence>
<evidence type="ECO:0000313" key="10">
    <source>
        <dbReference type="Proteomes" id="UP001630127"/>
    </source>
</evidence>
<dbReference type="PANTHER" id="PTHR20889">
    <property type="entry name" value="PHOSPHATASE, ORPHAN 1, 2"/>
    <property type="match status" value="1"/>
</dbReference>
<feature type="binding site" evidence="7">
    <location>
        <position position="56"/>
    </location>
    <ligand>
        <name>Mg(2+)</name>
        <dbReference type="ChEBI" id="CHEBI:18420"/>
    </ligand>
</feature>
<evidence type="ECO:0000256" key="3">
    <source>
        <dbReference type="ARBA" id="ARBA00022801"/>
    </source>
</evidence>
<dbReference type="GO" id="GO:0016787">
    <property type="term" value="F:hydrolase activity"/>
    <property type="evidence" value="ECO:0007669"/>
    <property type="project" value="UniProtKB-KW"/>
</dbReference>
<keyword evidence="8" id="KW-0812">Transmembrane</keyword>
<feature type="binding site" evidence="7">
    <location>
        <position position="58"/>
    </location>
    <ligand>
        <name>Mg(2+)</name>
        <dbReference type="ChEBI" id="CHEBI:18420"/>
    </ligand>
</feature>
<dbReference type="SUPFAM" id="SSF56784">
    <property type="entry name" value="HAD-like"/>
    <property type="match status" value="1"/>
</dbReference>
<feature type="binding site" evidence="7">
    <location>
        <position position="224"/>
    </location>
    <ligand>
        <name>Mg(2+)</name>
        <dbReference type="ChEBI" id="CHEBI:18420"/>
    </ligand>
</feature>
<comment type="cofactor">
    <cofactor evidence="1 7">
        <name>Mg(2+)</name>
        <dbReference type="ChEBI" id="CHEBI:18420"/>
    </cofactor>
</comment>
<keyword evidence="3" id="KW-0378">Hydrolase</keyword>
<dbReference type="Proteomes" id="UP001630127">
    <property type="component" value="Unassembled WGS sequence"/>
</dbReference>
<comment type="caution">
    <text evidence="9">The sequence shown here is derived from an EMBL/GenBank/DDBJ whole genome shotgun (WGS) entry which is preliminary data.</text>
</comment>
<reference evidence="9 10" key="1">
    <citation type="submission" date="2024-11" db="EMBL/GenBank/DDBJ databases">
        <title>A near-complete genome assembly of Cinchona calisaya.</title>
        <authorList>
            <person name="Lian D.C."/>
            <person name="Zhao X.W."/>
            <person name="Wei L."/>
        </authorList>
    </citation>
    <scope>NUCLEOTIDE SEQUENCE [LARGE SCALE GENOMIC DNA]</scope>
    <source>
        <tissue evidence="9">Nenye</tissue>
    </source>
</reference>
<name>A0ABD3ANF3_9GENT</name>
<sequence length="295" mass="33749">MREEVVNFVFFICFFFFVRNTTTAIFQYLGRPPENHFSRGSGNPLKMARKIVVIFDFDRTLIDDDSDRWVISGMGLTHLFNQLRPILPWTSLMDRMVEELHSQGRTIEDIVECLNGVPLHQRTAAAIKSAHAFGCDLKVVSDANKFYIETILKHHGLYDCFSEIITNPTTVNEQGRLQIFPYNDLASPHDCNLCPPNICKGLVIKRFQASIAPFAETKFIYLGDGNGDFCPVLKLGIADYVMPRKNFPLWERINSNPGLVEAEVHEWCNGEELEHILLELIETISSEDIKTDIYE</sequence>
<dbReference type="PIRSF" id="PIRSF031051">
    <property type="entry name" value="PyrdxlP_Pase_PHOSPHO2"/>
    <property type="match status" value="1"/>
</dbReference>